<dbReference type="EMBL" id="KV441404">
    <property type="protein sequence ID" value="OAF56358.1"/>
    <property type="molecule type" value="Genomic_DNA"/>
</dbReference>
<protein>
    <submittedName>
        <fullName evidence="2">Uncharacterized protein</fullName>
    </submittedName>
</protein>
<evidence type="ECO:0000256" key="1">
    <source>
        <dbReference type="SAM" id="MobiDB-lite"/>
    </source>
</evidence>
<name>A0A177A2H0_9PEZI</name>
<organism evidence="2">
    <name type="scientific">Pseudogymnoascus destructans</name>
    <dbReference type="NCBI Taxonomy" id="655981"/>
    <lineage>
        <taxon>Eukaryota</taxon>
        <taxon>Fungi</taxon>
        <taxon>Dikarya</taxon>
        <taxon>Ascomycota</taxon>
        <taxon>Pezizomycotina</taxon>
        <taxon>Leotiomycetes</taxon>
        <taxon>Thelebolales</taxon>
        <taxon>Thelebolaceae</taxon>
        <taxon>Pseudogymnoascus</taxon>
    </lineage>
</organism>
<feature type="region of interest" description="Disordered" evidence="1">
    <location>
        <begin position="40"/>
        <end position="70"/>
    </location>
</feature>
<sequence>MSAVYLPSLTFSAPNSAPSSRAASRAASIITPAAASRAPSVKAVAAKPKGEKKSLKSRVKSMLSRGTEEG</sequence>
<gene>
    <name evidence="2" type="ORF">VC83_06679</name>
</gene>
<dbReference type="RefSeq" id="XP_024321654.1">
    <property type="nucleotide sequence ID" value="XM_024470269.1"/>
</dbReference>
<reference evidence="2" key="1">
    <citation type="submission" date="2016-03" db="EMBL/GenBank/DDBJ databases">
        <title>Updated assembly of Pseudogymnoascus destructans, the fungus causing white-nose syndrome of bats.</title>
        <authorList>
            <person name="Palmer J.M."/>
            <person name="Drees K.P."/>
            <person name="Foster J.T."/>
            <person name="Lindner D.L."/>
        </authorList>
    </citation>
    <scope>NUCLEOTIDE SEQUENCE [LARGE SCALE GENOMIC DNA]</scope>
    <source>
        <strain evidence="2">20631-21</strain>
    </source>
</reference>
<dbReference type="Proteomes" id="UP000077154">
    <property type="component" value="Unassembled WGS sequence"/>
</dbReference>
<dbReference type="GeneID" id="36289735"/>
<evidence type="ECO:0000313" key="2">
    <source>
        <dbReference type="EMBL" id="OAF56358.1"/>
    </source>
</evidence>
<accession>A0A177A2H0</accession>
<proteinExistence type="predicted"/>
<dbReference type="AlphaFoldDB" id="A0A177A2H0"/>